<dbReference type="Pfam" id="PF09587">
    <property type="entry name" value="PGA_cap"/>
    <property type="match status" value="1"/>
</dbReference>
<keyword evidence="5" id="KW-1185">Reference proteome</keyword>
<dbReference type="AlphaFoldDB" id="A0AAW5R0I5"/>
<comment type="caution">
    <text evidence="4">The sequence shown here is derived from an EMBL/GenBank/DDBJ whole genome shotgun (WGS) entry which is preliminary data.</text>
</comment>
<dbReference type="PANTHER" id="PTHR33393">
    <property type="entry name" value="POLYGLUTAMINE SYNTHESIS ACCESSORY PROTEIN RV0574C-RELATED"/>
    <property type="match status" value="1"/>
</dbReference>
<name>A0AAW5R0I5_9HYPH</name>
<dbReference type="Gene3D" id="3.60.21.10">
    <property type="match status" value="1"/>
</dbReference>
<protein>
    <submittedName>
        <fullName evidence="4">CapA family protein</fullName>
    </submittedName>
</protein>
<evidence type="ECO:0000313" key="4">
    <source>
        <dbReference type="EMBL" id="MCT8973697.1"/>
    </source>
</evidence>
<dbReference type="InterPro" id="IPR052169">
    <property type="entry name" value="CW_Biosynth-Accessory"/>
</dbReference>
<dbReference type="InterPro" id="IPR029052">
    <property type="entry name" value="Metallo-depent_PP-like"/>
</dbReference>
<evidence type="ECO:0000256" key="2">
    <source>
        <dbReference type="SAM" id="MobiDB-lite"/>
    </source>
</evidence>
<reference evidence="4 5" key="1">
    <citation type="submission" date="2022-04" db="EMBL/GenBank/DDBJ databases">
        <authorList>
            <person name="Ye Y.-Q."/>
            <person name="Du Z.-J."/>
        </authorList>
    </citation>
    <scope>NUCLEOTIDE SEQUENCE [LARGE SCALE GENOMIC DNA]</scope>
    <source>
        <strain evidence="4 5">A6E488</strain>
    </source>
</reference>
<proteinExistence type="inferred from homology"/>
<dbReference type="SMART" id="SM00854">
    <property type="entry name" value="PGA_cap"/>
    <property type="match status" value="1"/>
</dbReference>
<dbReference type="SUPFAM" id="SSF56300">
    <property type="entry name" value="Metallo-dependent phosphatases"/>
    <property type="match status" value="1"/>
</dbReference>
<gene>
    <name evidence="4" type="ORF">MUB46_17675</name>
</gene>
<dbReference type="CDD" id="cd07381">
    <property type="entry name" value="MPP_CapA"/>
    <property type="match status" value="1"/>
</dbReference>
<sequence length="330" mass="36274">MAAPIRTLAFLGDVMLGRLVSDEIGRRPPAFFWGDALSLLHGADAVFVNLECAVTGNPEPWRRTEKVFHFKAVPKAIDVLKAARVRFACLANNHVLDFETEGLLETLSLLDSAGIPHAGAGRTRDEAERAAFVDVKGLRVALFAATDNEPDFAATDEAPGTKHVDPYRDEPVWPTPRDIEAARSDGADLVVASLHLGPNMVLQPSPPLRGYKQRLCESGVDIVHGHSAHVFQGVERRGNGLILHDTGDYLDDYAVDPQLRNDWSFVFVVEADETGLKRLVLHPVRLEFATTRRADGPEAAAICDRMEALSEPFGTRFRRVDGRLELDLAD</sequence>
<evidence type="ECO:0000313" key="5">
    <source>
        <dbReference type="Proteomes" id="UP001320898"/>
    </source>
</evidence>
<feature type="compositionally biased region" description="Basic and acidic residues" evidence="2">
    <location>
        <begin position="159"/>
        <end position="171"/>
    </location>
</feature>
<dbReference type="PANTHER" id="PTHR33393:SF11">
    <property type="entry name" value="POLYGLUTAMINE SYNTHESIS ACCESSORY PROTEIN RV0574C-RELATED"/>
    <property type="match status" value="1"/>
</dbReference>
<evidence type="ECO:0000259" key="3">
    <source>
        <dbReference type="SMART" id="SM00854"/>
    </source>
</evidence>
<evidence type="ECO:0000256" key="1">
    <source>
        <dbReference type="ARBA" id="ARBA00005662"/>
    </source>
</evidence>
<accession>A0AAW5R0I5</accession>
<dbReference type="EMBL" id="JALIDZ010000008">
    <property type="protein sequence ID" value="MCT8973697.1"/>
    <property type="molecule type" value="Genomic_DNA"/>
</dbReference>
<dbReference type="InterPro" id="IPR019079">
    <property type="entry name" value="Capsule_synth_CapA"/>
</dbReference>
<feature type="region of interest" description="Disordered" evidence="2">
    <location>
        <begin position="151"/>
        <end position="171"/>
    </location>
</feature>
<dbReference type="RefSeq" id="WP_261617277.1">
    <property type="nucleotide sequence ID" value="NZ_JALIDZ010000008.1"/>
</dbReference>
<comment type="similarity">
    <text evidence="1">Belongs to the CapA family.</text>
</comment>
<feature type="domain" description="Capsule synthesis protein CapA" evidence="3">
    <location>
        <begin position="7"/>
        <end position="253"/>
    </location>
</feature>
<organism evidence="4 5">
    <name type="scientific">Microbaculum marinisediminis</name>
    <dbReference type="NCBI Taxonomy" id="2931392"/>
    <lineage>
        <taxon>Bacteria</taxon>
        <taxon>Pseudomonadati</taxon>
        <taxon>Pseudomonadota</taxon>
        <taxon>Alphaproteobacteria</taxon>
        <taxon>Hyphomicrobiales</taxon>
        <taxon>Tepidamorphaceae</taxon>
        <taxon>Microbaculum</taxon>
    </lineage>
</organism>
<dbReference type="Proteomes" id="UP001320898">
    <property type="component" value="Unassembled WGS sequence"/>
</dbReference>